<organism evidence="3 4">
    <name type="scientific">Paenibacillus chitinolyticus</name>
    <dbReference type="NCBI Taxonomy" id="79263"/>
    <lineage>
        <taxon>Bacteria</taxon>
        <taxon>Bacillati</taxon>
        <taxon>Bacillota</taxon>
        <taxon>Bacilli</taxon>
        <taxon>Bacillales</taxon>
        <taxon>Paenibacillaceae</taxon>
        <taxon>Paenibacillus</taxon>
    </lineage>
</organism>
<sequence length="61" mass="7192">MRTEDQVQRKLTELNKQKQSVQERLNSDPENDFLKAQVEKLEDMTLMLEWVLNAPTGSYHS</sequence>
<evidence type="ECO:0000313" key="4">
    <source>
        <dbReference type="Proteomes" id="UP000288943"/>
    </source>
</evidence>
<feature type="region of interest" description="Disordered" evidence="1">
    <location>
        <begin position="1"/>
        <end position="28"/>
    </location>
</feature>
<dbReference type="EMBL" id="CP026520">
    <property type="protein sequence ID" value="QAV19201.1"/>
    <property type="molecule type" value="Genomic_DNA"/>
</dbReference>
<dbReference type="OrthoDB" id="2647092at2"/>
<dbReference type="GeneID" id="95376420"/>
<evidence type="ECO:0000313" key="2">
    <source>
        <dbReference type="EMBL" id="MCY9598172.1"/>
    </source>
</evidence>
<protein>
    <submittedName>
        <fullName evidence="3">Uncharacterized protein</fullName>
    </submittedName>
</protein>
<evidence type="ECO:0000313" key="5">
    <source>
        <dbReference type="Proteomes" id="UP001527202"/>
    </source>
</evidence>
<dbReference type="Proteomes" id="UP000288943">
    <property type="component" value="Chromosome"/>
</dbReference>
<evidence type="ECO:0000313" key="3">
    <source>
        <dbReference type="EMBL" id="QAV19201.1"/>
    </source>
</evidence>
<reference evidence="2 5" key="2">
    <citation type="submission" date="2022-05" db="EMBL/GenBank/DDBJ databases">
        <title>Genome Sequencing of Bee-Associated Microbes.</title>
        <authorList>
            <person name="Dunlap C."/>
        </authorList>
    </citation>
    <scope>NUCLEOTIDE SEQUENCE [LARGE SCALE GENOMIC DNA]</scope>
    <source>
        <strain evidence="2 5">NRRL B-23120</strain>
    </source>
</reference>
<reference evidence="3 4" key="1">
    <citation type="submission" date="2018-01" db="EMBL/GenBank/DDBJ databases">
        <title>The whole genome sequencing and assembly of Paenibacillus chitinolyticus KCCM 41400 strain.</title>
        <authorList>
            <person name="Kim J.-Y."/>
            <person name="Park M.-K."/>
            <person name="Lee Y.-J."/>
            <person name="Yi H."/>
            <person name="Bahn Y.-S."/>
            <person name="Kim J.F."/>
            <person name="Lee D.-W."/>
        </authorList>
    </citation>
    <scope>NUCLEOTIDE SEQUENCE [LARGE SCALE GENOMIC DNA]</scope>
    <source>
        <strain evidence="3 4">KCCM 41400</strain>
    </source>
</reference>
<dbReference type="AlphaFoldDB" id="A0A410WYB7"/>
<feature type="compositionally biased region" description="Basic and acidic residues" evidence="1">
    <location>
        <begin position="1"/>
        <end position="16"/>
    </location>
</feature>
<dbReference type="Proteomes" id="UP001527202">
    <property type="component" value="Unassembled WGS sequence"/>
</dbReference>
<accession>A0A410WYB7</accession>
<keyword evidence="5" id="KW-1185">Reference proteome</keyword>
<name>A0A410WYB7_9BACL</name>
<gene>
    <name evidence="2" type="ORF">M5X16_20705</name>
    <name evidence="3" type="ORF">PC41400_16540</name>
</gene>
<proteinExistence type="predicted"/>
<dbReference type="KEGG" id="pchi:PC41400_16540"/>
<evidence type="ECO:0000256" key="1">
    <source>
        <dbReference type="SAM" id="MobiDB-lite"/>
    </source>
</evidence>
<dbReference type="RefSeq" id="WP_042226050.1">
    <property type="nucleotide sequence ID" value="NZ_CP026520.1"/>
</dbReference>
<dbReference type="EMBL" id="JAMDMJ010000029">
    <property type="protein sequence ID" value="MCY9598172.1"/>
    <property type="molecule type" value="Genomic_DNA"/>
</dbReference>